<gene>
    <name evidence="8" type="ORF">B4N89_39690</name>
</gene>
<dbReference type="EC" id="3.1.3.25" evidence="7"/>
<keyword evidence="5 6" id="KW-0460">Magnesium</keyword>
<dbReference type="GO" id="GO:0006020">
    <property type="term" value="P:inositol metabolic process"/>
    <property type="evidence" value="ECO:0007669"/>
    <property type="project" value="TreeGrafter"/>
</dbReference>
<comment type="caution">
    <text evidence="8">The sequence shown here is derived from an EMBL/GenBank/DDBJ whole genome shotgun (WGS) entry which is preliminary data.</text>
</comment>
<reference evidence="8 9" key="1">
    <citation type="submission" date="2017-03" db="EMBL/GenBank/DDBJ databases">
        <title>Draft genome sequence of Streptomyces scabrisporus NF3, endophyte isolated from Amphipterygium adstringens.</title>
        <authorList>
            <person name="Vazquez M."/>
            <person name="Ceapa C.D."/>
            <person name="Rodriguez Luna D."/>
            <person name="Sanchez Esquivel S."/>
        </authorList>
    </citation>
    <scope>NUCLEOTIDE SEQUENCE [LARGE SCALE GENOMIC DNA]</scope>
    <source>
        <strain evidence="8 9">NF3</strain>
    </source>
</reference>
<dbReference type="Gene3D" id="3.40.190.80">
    <property type="match status" value="1"/>
</dbReference>
<keyword evidence="4 7" id="KW-0378">Hydrolase</keyword>
<evidence type="ECO:0000256" key="5">
    <source>
        <dbReference type="ARBA" id="ARBA00022842"/>
    </source>
</evidence>
<dbReference type="Proteomes" id="UP000190037">
    <property type="component" value="Unassembled WGS sequence"/>
</dbReference>
<evidence type="ECO:0000256" key="2">
    <source>
        <dbReference type="ARBA" id="ARBA00001946"/>
    </source>
</evidence>
<dbReference type="InterPro" id="IPR033942">
    <property type="entry name" value="IMPase"/>
</dbReference>
<protein>
    <recommendedName>
        <fullName evidence="7">Inositol-1-monophosphatase</fullName>
        <ecNumber evidence="7">3.1.3.25</ecNumber>
    </recommendedName>
</protein>
<feature type="binding site" evidence="6">
    <location>
        <position position="86"/>
    </location>
    <ligand>
        <name>Mg(2+)</name>
        <dbReference type="ChEBI" id="CHEBI:18420"/>
        <label>1</label>
        <note>catalytic</note>
    </ligand>
</feature>
<dbReference type="InterPro" id="IPR000760">
    <property type="entry name" value="Inositol_monophosphatase-like"/>
</dbReference>
<keyword evidence="3 6" id="KW-0479">Metal-binding</keyword>
<name>A0A1T3NN55_9ACTN</name>
<keyword evidence="9" id="KW-1185">Reference proteome</keyword>
<comment type="catalytic activity">
    <reaction evidence="1 7">
        <text>a myo-inositol phosphate + H2O = myo-inositol + phosphate</text>
        <dbReference type="Rhea" id="RHEA:24056"/>
        <dbReference type="ChEBI" id="CHEBI:15377"/>
        <dbReference type="ChEBI" id="CHEBI:17268"/>
        <dbReference type="ChEBI" id="CHEBI:43474"/>
        <dbReference type="ChEBI" id="CHEBI:84139"/>
        <dbReference type="EC" id="3.1.3.25"/>
    </reaction>
</comment>
<evidence type="ECO:0000256" key="1">
    <source>
        <dbReference type="ARBA" id="ARBA00001033"/>
    </source>
</evidence>
<dbReference type="InterPro" id="IPR020583">
    <property type="entry name" value="Inositol_monoP_metal-BS"/>
</dbReference>
<dbReference type="STRING" id="159449.B4N89_39690"/>
<accession>A0A1T3NN55</accession>
<organism evidence="8 9">
    <name type="scientific">Embleya scabrispora</name>
    <dbReference type="NCBI Taxonomy" id="159449"/>
    <lineage>
        <taxon>Bacteria</taxon>
        <taxon>Bacillati</taxon>
        <taxon>Actinomycetota</taxon>
        <taxon>Actinomycetes</taxon>
        <taxon>Kitasatosporales</taxon>
        <taxon>Streptomycetaceae</taxon>
        <taxon>Embleya</taxon>
    </lineage>
</organism>
<evidence type="ECO:0000256" key="4">
    <source>
        <dbReference type="ARBA" id="ARBA00022801"/>
    </source>
</evidence>
<sequence>MVFPLPRTLAALRVAREAAQVIRRAGRPRRIRLKSSSADLVTATDLRVEKLVRAWLGSHYPQDAVVGEEGGGLAELDLNRPTWFVDPLDGTTNFAHGLPHYACAIAFWDGERLALGVVADATRRRTYWAEAGRGAYEGRKRLHVSDTRTLGRSVIATGFPPSRATDPDNNLAEFLSVVNDTRDVRRLGCAGIDLSWVAASRLDAYWEQRCGPWDWAPGAILVREAGGRATTFEGDDWKPGDGELVASNGAIHDRLLGSFAEARAGAGLPARPIAA</sequence>
<dbReference type="CDD" id="cd01639">
    <property type="entry name" value="IMPase"/>
    <property type="match status" value="1"/>
</dbReference>
<dbReference type="PROSITE" id="PS00629">
    <property type="entry name" value="IMP_1"/>
    <property type="match status" value="1"/>
</dbReference>
<dbReference type="GO" id="GO:0007165">
    <property type="term" value="P:signal transduction"/>
    <property type="evidence" value="ECO:0007669"/>
    <property type="project" value="TreeGrafter"/>
</dbReference>
<evidence type="ECO:0000256" key="6">
    <source>
        <dbReference type="PIRSR" id="PIRSR600760-2"/>
    </source>
</evidence>
<dbReference type="EMBL" id="MWQN01000003">
    <property type="protein sequence ID" value="OPC78297.1"/>
    <property type="molecule type" value="Genomic_DNA"/>
</dbReference>
<feature type="binding site" evidence="6">
    <location>
        <position position="89"/>
    </location>
    <ligand>
        <name>Mg(2+)</name>
        <dbReference type="ChEBI" id="CHEBI:18420"/>
        <label>1</label>
        <note>catalytic</note>
    </ligand>
</feature>
<dbReference type="SUPFAM" id="SSF56655">
    <property type="entry name" value="Carbohydrate phosphatase"/>
    <property type="match status" value="1"/>
</dbReference>
<comment type="similarity">
    <text evidence="7">Belongs to the inositol monophosphatase superfamily.</text>
</comment>
<dbReference type="PRINTS" id="PR00377">
    <property type="entry name" value="IMPHPHTASES"/>
</dbReference>
<dbReference type="AlphaFoldDB" id="A0A1T3NN55"/>
<dbReference type="eggNOG" id="COG0483">
    <property type="taxonomic scope" value="Bacteria"/>
</dbReference>
<dbReference type="PANTHER" id="PTHR20854">
    <property type="entry name" value="INOSITOL MONOPHOSPHATASE"/>
    <property type="match status" value="1"/>
</dbReference>
<dbReference type="GO" id="GO:0046872">
    <property type="term" value="F:metal ion binding"/>
    <property type="evidence" value="ECO:0007669"/>
    <property type="project" value="UniProtKB-KW"/>
</dbReference>
<feature type="binding site" evidence="6">
    <location>
        <position position="68"/>
    </location>
    <ligand>
        <name>Mg(2+)</name>
        <dbReference type="ChEBI" id="CHEBI:18420"/>
        <label>1</label>
        <note>catalytic</note>
    </ligand>
</feature>
<evidence type="ECO:0000256" key="3">
    <source>
        <dbReference type="ARBA" id="ARBA00022723"/>
    </source>
</evidence>
<dbReference type="Gene3D" id="3.30.540.10">
    <property type="entry name" value="Fructose-1,6-Bisphosphatase, subunit A, domain 1"/>
    <property type="match status" value="1"/>
</dbReference>
<evidence type="ECO:0000313" key="8">
    <source>
        <dbReference type="EMBL" id="OPC78297.1"/>
    </source>
</evidence>
<dbReference type="Pfam" id="PF00459">
    <property type="entry name" value="Inositol_P"/>
    <property type="match status" value="1"/>
</dbReference>
<comment type="cofactor">
    <cofactor evidence="2 6 7">
        <name>Mg(2+)</name>
        <dbReference type="ChEBI" id="CHEBI:18420"/>
    </cofactor>
</comment>
<dbReference type="RefSeq" id="WP_078981389.1">
    <property type="nucleotide sequence ID" value="NZ_MWQN01000003.1"/>
</dbReference>
<evidence type="ECO:0000313" key="9">
    <source>
        <dbReference type="Proteomes" id="UP000190037"/>
    </source>
</evidence>
<dbReference type="GO" id="GO:0008934">
    <property type="term" value="F:inositol monophosphate 1-phosphatase activity"/>
    <property type="evidence" value="ECO:0007669"/>
    <property type="project" value="InterPro"/>
</dbReference>
<dbReference type="OrthoDB" id="9785695at2"/>
<feature type="binding site" evidence="6">
    <location>
        <position position="214"/>
    </location>
    <ligand>
        <name>Mg(2+)</name>
        <dbReference type="ChEBI" id="CHEBI:18420"/>
        <label>1</label>
        <note>catalytic</note>
    </ligand>
</feature>
<dbReference type="PANTHER" id="PTHR20854:SF4">
    <property type="entry name" value="INOSITOL-1-MONOPHOSPHATASE-RELATED"/>
    <property type="match status" value="1"/>
</dbReference>
<feature type="binding site" evidence="6">
    <location>
        <position position="88"/>
    </location>
    <ligand>
        <name>Mg(2+)</name>
        <dbReference type="ChEBI" id="CHEBI:18420"/>
        <label>1</label>
        <note>catalytic</note>
    </ligand>
</feature>
<evidence type="ECO:0000256" key="7">
    <source>
        <dbReference type="RuleBase" id="RU364068"/>
    </source>
</evidence>
<proteinExistence type="inferred from homology"/>